<name>A0A0E9TF59_ANGAN</name>
<dbReference type="AlphaFoldDB" id="A0A0E9TF59"/>
<proteinExistence type="predicted"/>
<organism evidence="1">
    <name type="scientific">Anguilla anguilla</name>
    <name type="common">European freshwater eel</name>
    <name type="synonym">Muraena anguilla</name>
    <dbReference type="NCBI Taxonomy" id="7936"/>
    <lineage>
        <taxon>Eukaryota</taxon>
        <taxon>Metazoa</taxon>
        <taxon>Chordata</taxon>
        <taxon>Craniata</taxon>
        <taxon>Vertebrata</taxon>
        <taxon>Euteleostomi</taxon>
        <taxon>Actinopterygii</taxon>
        <taxon>Neopterygii</taxon>
        <taxon>Teleostei</taxon>
        <taxon>Anguilliformes</taxon>
        <taxon>Anguillidae</taxon>
        <taxon>Anguilla</taxon>
    </lineage>
</organism>
<protein>
    <submittedName>
        <fullName evidence="1">Uncharacterized protein</fullName>
    </submittedName>
</protein>
<accession>A0A0E9TF59</accession>
<reference evidence="1" key="1">
    <citation type="submission" date="2014-11" db="EMBL/GenBank/DDBJ databases">
        <authorList>
            <person name="Amaro Gonzalez C."/>
        </authorList>
    </citation>
    <scope>NUCLEOTIDE SEQUENCE</scope>
</reference>
<sequence length="89" mass="9842">MQHCGDHLLDAYPLLLSETHDIHGLHGLIIHLIVLLSWKLDMSSHQEPVVAEALQQQLLTQFPFGSSHHVIEDVEGPLSFSLSDTAGLL</sequence>
<evidence type="ECO:0000313" key="1">
    <source>
        <dbReference type="EMBL" id="JAH51550.1"/>
    </source>
</evidence>
<dbReference type="EMBL" id="GBXM01057027">
    <property type="protein sequence ID" value="JAH51550.1"/>
    <property type="molecule type" value="Transcribed_RNA"/>
</dbReference>
<reference evidence="1" key="2">
    <citation type="journal article" date="2015" name="Fish Shellfish Immunol.">
        <title>Early steps in the European eel (Anguilla anguilla)-Vibrio vulnificus interaction in the gills: Role of the RtxA13 toxin.</title>
        <authorList>
            <person name="Callol A."/>
            <person name="Pajuelo D."/>
            <person name="Ebbesson L."/>
            <person name="Teles M."/>
            <person name="MacKenzie S."/>
            <person name="Amaro C."/>
        </authorList>
    </citation>
    <scope>NUCLEOTIDE SEQUENCE</scope>
</reference>